<dbReference type="Proteomes" id="UP000264980">
    <property type="component" value="Chromosome"/>
</dbReference>
<comment type="subunit">
    <text evidence="4">Homodimer.</text>
</comment>
<reference evidence="6 7" key="1">
    <citation type="submission" date="2015-01" db="EMBL/GenBank/DDBJ databases">
        <title>Erwinia tracheiphila.</title>
        <authorList>
            <person name="Shapiro L.R."/>
        </authorList>
    </citation>
    <scope>NUCLEOTIDE SEQUENCE [LARGE SCALE GENOMIC DNA]</scope>
    <source>
        <strain evidence="6 7">BuffGH</strain>
    </source>
</reference>
<comment type="catalytic activity">
    <reaction evidence="4">
        <text>3-dehydro-L-gulonate + NADP(+) = 2,3-dioxo-L-gulonate + NADPH + H(+)</text>
        <dbReference type="Rhea" id="RHEA:21928"/>
        <dbReference type="ChEBI" id="CHEBI:15378"/>
        <dbReference type="ChEBI" id="CHEBI:57441"/>
        <dbReference type="ChEBI" id="CHEBI:57655"/>
        <dbReference type="ChEBI" id="CHEBI:57783"/>
        <dbReference type="ChEBI" id="CHEBI:58349"/>
        <dbReference type="EC" id="1.1.1.130"/>
    </reaction>
</comment>
<feature type="binding site" evidence="4">
    <location>
        <begin position="224"/>
        <end position="225"/>
    </location>
    <ligand>
        <name>NAD(+)</name>
        <dbReference type="ChEBI" id="CHEBI:57540"/>
    </ligand>
</feature>
<dbReference type="InterPro" id="IPR036111">
    <property type="entry name" value="Mal/L-sulfo/L-lacto_DH-like_sf"/>
</dbReference>
<sequence>MRISYQQLKQEFLRVLLAHGVSSDKAEACATLFADTSERGVYSHGVNRFTRFIQQLDAGHIVPEATPEKMLSLGAIEQWDAHRAIGNLTATAMMDRAIQLADNHGIGLVALRNANHWMRGGSYGWQAAEKGYIGVCWTNSIAVMPPWGAKNCAIGTNPLIVAVPGEPITMVDMSMSMFSYGMLEINRLAGKSLPVDGGFDNDGNYTRDPAVIEENRRILPMGYWKGSALSIVLDMVATLLSNGASVTEVTQDNGDEFGISQVFIAIDVDRLIDGPTRDAKLARIRESISEADRADSEQAIRLPGHKFPGIRAENQRLGIPVDERVWARIQAL</sequence>
<dbReference type="STRING" id="65700.SY86_11490"/>
<dbReference type="RefSeq" id="WP_016192037.1">
    <property type="nucleotide sequence ID" value="NZ_CP013970.1"/>
</dbReference>
<evidence type="ECO:0000256" key="1">
    <source>
        <dbReference type="ARBA" id="ARBA00022490"/>
    </source>
</evidence>
<dbReference type="SUPFAM" id="SSF89733">
    <property type="entry name" value="L-sulfolactate dehydrogenase-like"/>
    <property type="match status" value="1"/>
</dbReference>
<dbReference type="Proteomes" id="UP000033924">
    <property type="component" value="Unassembled WGS sequence"/>
</dbReference>
<dbReference type="Gene3D" id="1.10.1530.10">
    <property type="match status" value="1"/>
</dbReference>
<feature type="binding site" evidence="4">
    <location>
        <begin position="168"/>
        <end position="174"/>
    </location>
    <ligand>
        <name>NAD(+)</name>
        <dbReference type="ChEBI" id="CHEBI:57540"/>
    </ligand>
</feature>
<feature type="active site" description="Proton donor" evidence="4">
    <location>
        <position position="44"/>
    </location>
</feature>
<accession>A0A0M2KEW3</accession>
<dbReference type="Gene3D" id="3.30.1370.60">
    <property type="entry name" value="Hypothetical oxidoreductase yiak, domain 2"/>
    <property type="match status" value="1"/>
</dbReference>
<dbReference type="InterPro" id="IPR043143">
    <property type="entry name" value="Mal/L-sulf/L-lact_DH-like_NADP"/>
</dbReference>
<dbReference type="GO" id="GO:0047559">
    <property type="term" value="F:3-dehydro-L-gulonate 2-dehydrogenase activity"/>
    <property type="evidence" value="ECO:0007669"/>
    <property type="project" value="UniProtKB-UniRule"/>
</dbReference>
<dbReference type="HAMAP" id="MF_00820">
    <property type="entry name" value="Diketo_gul_reduc"/>
    <property type="match status" value="1"/>
</dbReference>
<comment type="catalytic activity">
    <reaction evidence="4">
        <text>3-dehydro-L-gulonate + NAD(+) = 2,3-dioxo-L-gulonate + NADH + H(+)</text>
        <dbReference type="Rhea" id="RHEA:21924"/>
        <dbReference type="ChEBI" id="CHEBI:15378"/>
        <dbReference type="ChEBI" id="CHEBI:57441"/>
        <dbReference type="ChEBI" id="CHEBI:57540"/>
        <dbReference type="ChEBI" id="CHEBI:57655"/>
        <dbReference type="ChEBI" id="CHEBI:57945"/>
        <dbReference type="EC" id="1.1.1.130"/>
    </reaction>
</comment>
<comment type="function">
    <text evidence="4">Catalyzes the reduction of 2,3-diketo-L-gulonate in the presence of NADH, to form 3-keto-L-gulonate.</text>
</comment>
<dbReference type="EMBL" id="JXNU01000003">
    <property type="protein sequence ID" value="KKF35907.1"/>
    <property type="molecule type" value="Genomic_DNA"/>
</dbReference>
<dbReference type="GO" id="GO:0005737">
    <property type="term" value="C:cytoplasm"/>
    <property type="evidence" value="ECO:0007669"/>
    <property type="project" value="UniProtKB-SubCell"/>
</dbReference>
<dbReference type="InterPro" id="IPR023689">
    <property type="entry name" value="Diketo_gul_Rdtase"/>
</dbReference>
<reference evidence="5 8" key="2">
    <citation type="submission" date="2016-01" db="EMBL/GenBank/DDBJ databases">
        <authorList>
            <person name="Oliw E.H."/>
        </authorList>
    </citation>
    <scope>NUCLEOTIDE SEQUENCE [LARGE SCALE GENOMIC DNA]</scope>
    <source>
        <strain evidence="5 8">MDcuke</strain>
    </source>
</reference>
<proteinExistence type="inferred from homology"/>
<dbReference type="EMBL" id="CP013970">
    <property type="protein sequence ID" value="AXF77040.1"/>
    <property type="molecule type" value="Genomic_DNA"/>
</dbReference>
<dbReference type="EC" id="1.1.1.130" evidence="4"/>
<dbReference type="AlphaFoldDB" id="A0A0M2KEW3"/>
<dbReference type="InterPro" id="IPR003767">
    <property type="entry name" value="Malate/L-lactate_DH-like"/>
</dbReference>
<dbReference type="NCBIfam" id="NF009750">
    <property type="entry name" value="PRK13260.1"/>
    <property type="match status" value="1"/>
</dbReference>
<keyword evidence="3 4" id="KW-0520">NAD</keyword>
<evidence type="ECO:0000256" key="4">
    <source>
        <dbReference type="HAMAP-Rule" id="MF_00820"/>
    </source>
</evidence>
<keyword evidence="7" id="KW-1185">Reference proteome</keyword>
<evidence type="ECO:0000313" key="5">
    <source>
        <dbReference type="EMBL" id="AXF77040.1"/>
    </source>
</evidence>
<keyword evidence="2 4" id="KW-0560">Oxidoreductase</keyword>
<dbReference type="PANTHER" id="PTHR11091:SF3">
    <property type="entry name" value="2,3-DIKETO-L-GULONATE REDUCTASE"/>
    <property type="match status" value="1"/>
</dbReference>
<evidence type="ECO:0000313" key="7">
    <source>
        <dbReference type="Proteomes" id="UP000033924"/>
    </source>
</evidence>
<gene>
    <name evidence="4" type="primary">dlgD</name>
    <name evidence="5" type="ORF">AV903_15060</name>
    <name evidence="6" type="ORF">SY86_11490</name>
</gene>
<dbReference type="PATRIC" id="fig|65700.7.peg.2904"/>
<name>A0A0M2KEW3_9GAMM</name>
<comment type="subcellular location">
    <subcellularLocation>
        <location evidence="4">Cytoplasm</location>
    </subcellularLocation>
</comment>
<evidence type="ECO:0000313" key="6">
    <source>
        <dbReference type="EMBL" id="KKF35907.1"/>
    </source>
</evidence>
<dbReference type="PANTHER" id="PTHR11091">
    <property type="entry name" value="OXIDOREDUCTASE-RELATED"/>
    <property type="match status" value="1"/>
</dbReference>
<dbReference type="Pfam" id="PF02615">
    <property type="entry name" value="Ldh_2"/>
    <property type="match status" value="1"/>
</dbReference>
<keyword evidence="1 4" id="KW-0963">Cytoplasm</keyword>
<evidence type="ECO:0000313" key="8">
    <source>
        <dbReference type="Proteomes" id="UP000264980"/>
    </source>
</evidence>
<dbReference type="InterPro" id="IPR043144">
    <property type="entry name" value="Mal/L-sulf/L-lact_DH-like_ah"/>
</dbReference>
<protein>
    <recommendedName>
        <fullName evidence="4">2,3-diketo-L-gulonate reductase</fullName>
        <shortName evidence="4">2,3-DKG reductase</shortName>
        <ecNumber evidence="4">1.1.1.130</ecNumber>
    </recommendedName>
    <alternativeName>
        <fullName evidence="4">3-dehydro-L-gulonate 2-dehydrogenase</fullName>
    </alternativeName>
</protein>
<comment type="similarity">
    <text evidence="4">Belongs to the LDH2/MDH2 oxidoreductase family. DlgD subfamily.</text>
</comment>
<dbReference type="GO" id="GO:0070403">
    <property type="term" value="F:NAD+ binding"/>
    <property type="evidence" value="ECO:0007669"/>
    <property type="project" value="InterPro"/>
</dbReference>
<evidence type="ECO:0000256" key="2">
    <source>
        <dbReference type="ARBA" id="ARBA00023002"/>
    </source>
</evidence>
<organism evidence="6 7">
    <name type="scientific">Erwinia tracheiphila</name>
    <dbReference type="NCBI Taxonomy" id="65700"/>
    <lineage>
        <taxon>Bacteria</taxon>
        <taxon>Pseudomonadati</taxon>
        <taxon>Pseudomonadota</taxon>
        <taxon>Gammaproteobacteria</taxon>
        <taxon>Enterobacterales</taxon>
        <taxon>Erwiniaceae</taxon>
        <taxon>Erwinia</taxon>
    </lineage>
</organism>
<evidence type="ECO:0000256" key="3">
    <source>
        <dbReference type="ARBA" id="ARBA00023027"/>
    </source>
</evidence>
<comment type="caution">
    <text evidence="4">Lacks conserved residue(s) required for the propagation of feature annotation.</text>
</comment>